<evidence type="ECO:0000259" key="2">
    <source>
        <dbReference type="Pfam" id="PF11160"/>
    </source>
</evidence>
<dbReference type="AlphaFoldDB" id="A0A9P9DRK4"/>
<feature type="compositionally biased region" description="Basic and acidic residues" evidence="1">
    <location>
        <begin position="60"/>
        <end position="96"/>
    </location>
</feature>
<feature type="compositionally biased region" description="Basic and acidic residues" evidence="1">
    <location>
        <begin position="138"/>
        <end position="148"/>
    </location>
</feature>
<feature type="region of interest" description="Disordered" evidence="1">
    <location>
        <begin position="1"/>
        <end position="257"/>
    </location>
</feature>
<proteinExistence type="predicted"/>
<gene>
    <name evidence="3" type="ORF">B0J11DRAFT_435282</name>
</gene>
<keyword evidence="4" id="KW-1185">Reference proteome</keyword>
<feature type="compositionally biased region" description="Basic and acidic residues" evidence="1">
    <location>
        <begin position="1"/>
        <end position="25"/>
    </location>
</feature>
<protein>
    <recommendedName>
        <fullName evidence="2">Hypervirulence associated protein TUDOR domain-containing protein</fullName>
    </recommendedName>
</protein>
<feature type="compositionally biased region" description="Basic and acidic residues" evidence="1">
    <location>
        <begin position="172"/>
        <end position="206"/>
    </location>
</feature>
<dbReference type="Pfam" id="PF11160">
    <property type="entry name" value="Hva1_TUDOR"/>
    <property type="match status" value="1"/>
</dbReference>
<sequence>MPSKDKYTEPELREQVKEEIREGEKGGAPGQWSASKGKRLWILPQMTATEYKKRGGGYTTDKKDKDKSQKHLDNWTEEEWQTKEGSGHAKKDDGTEQRYLPKKAWEQMNEKEKEETDSKKQKESMQGKQYVENTSKAMEARKNASKKEDDDEVMQGTEAKDCSQHWENAAQSKDEHEQYRKFKSQEKTLNQEHSGEGEHTDSERGNSEGAEDQGESTIKRGRGANQSGPNKKHKKSGSKDQARGTAGDKTRVPEVGQKVQWKSLPGFVDGEVIEVVYDEKKVDGKSVKGSKEDPRIVLKSSSSGKIAIHKPEAVYFD</sequence>
<dbReference type="Proteomes" id="UP000700596">
    <property type="component" value="Unassembled WGS sequence"/>
</dbReference>
<feature type="compositionally biased region" description="Polar residues" evidence="1">
    <location>
        <begin position="126"/>
        <end position="136"/>
    </location>
</feature>
<accession>A0A9P9DRK4</accession>
<organism evidence="3 4">
    <name type="scientific">Dendryphion nanum</name>
    <dbReference type="NCBI Taxonomy" id="256645"/>
    <lineage>
        <taxon>Eukaryota</taxon>
        <taxon>Fungi</taxon>
        <taxon>Dikarya</taxon>
        <taxon>Ascomycota</taxon>
        <taxon>Pezizomycotina</taxon>
        <taxon>Dothideomycetes</taxon>
        <taxon>Pleosporomycetidae</taxon>
        <taxon>Pleosporales</taxon>
        <taxon>Torulaceae</taxon>
        <taxon>Dendryphion</taxon>
    </lineage>
</organism>
<feature type="compositionally biased region" description="Basic and acidic residues" evidence="1">
    <location>
        <begin position="237"/>
        <end position="252"/>
    </location>
</feature>
<feature type="domain" description="Hypervirulence associated protein TUDOR" evidence="2">
    <location>
        <begin position="256"/>
        <end position="314"/>
    </location>
</feature>
<dbReference type="InterPro" id="IPR021331">
    <property type="entry name" value="Hva1_TUDOR"/>
</dbReference>
<dbReference type="Gene3D" id="2.30.30.1060">
    <property type="match status" value="1"/>
</dbReference>
<comment type="caution">
    <text evidence="3">The sequence shown here is derived from an EMBL/GenBank/DDBJ whole genome shotgun (WGS) entry which is preliminary data.</text>
</comment>
<evidence type="ECO:0000313" key="4">
    <source>
        <dbReference type="Proteomes" id="UP000700596"/>
    </source>
</evidence>
<dbReference type="EMBL" id="JAGMWT010000008">
    <property type="protein sequence ID" value="KAH7123998.1"/>
    <property type="molecule type" value="Genomic_DNA"/>
</dbReference>
<feature type="compositionally biased region" description="Basic and acidic residues" evidence="1">
    <location>
        <begin position="103"/>
        <end position="125"/>
    </location>
</feature>
<evidence type="ECO:0000313" key="3">
    <source>
        <dbReference type="EMBL" id="KAH7123998.1"/>
    </source>
</evidence>
<name>A0A9P9DRK4_9PLEO</name>
<evidence type="ECO:0000256" key="1">
    <source>
        <dbReference type="SAM" id="MobiDB-lite"/>
    </source>
</evidence>
<dbReference type="OrthoDB" id="3360421at2759"/>
<reference evidence="3" key="1">
    <citation type="journal article" date="2021" name="Nat. Commun.">
        <title>Genetic determinants of endophytism in the Arabidopsis root mycobiome.</title>
        <authorList>
            <person name="Mesny F."/>
            <person name="Miyauchi S."/>
            <person name="Thiergart T."/>
            <person name="Pickel B."/>
            <person name="Atanasova L."/>
            <person name="Karlsson M."/>
            <person name="Huettel B."/>
            <person name="Barry K.W."/>
            <person name="Haridas S."/>
            <person name="Chen C."/>
            <person name="Bauer D."/>
            <person name="Andreopoulos W."/>
            <person name="Pangilinan J."/>
            <person name="LaButti K."/>
            <person name="Riley R."/>
            <person name="Lipzen A."/>
            <person name="Clum A."/>
            <person name="Drula E."/>
            <person name="Henrissat B."/>
            <person name="Kohler A."/>
            <person name="Grigoriev I.V."/>
            <person name="Martin F.M."/>
            <person name="Hacquard S."/>
        </authorList>
    </citation>
    <scope>NUCLEOTIDE SEQUENCE</scope>
    <source>
        <strain evidence="3">MPI-CAGE-CH-0243</strain>
    </source>
</reference>